<accession>A0A1E7FH84</accession>
<evidence type="ECO:0000313" key="2">
    <source>
        <dbReference type="EMBL" id="OEU17528.1"/>
    </source>
</evidence>
<organism evidence="2 3">
    <name type="scientific">Fragilariopsis cylindrus CCMP1102</name>
    <dbReference type="NCBI Taxonomy" id="635003"/>
    <lineage>
        <taxon>Eukaryota</taxon>
        <taxon>Sar</taxon>
        <taxon>Stramenopiles</taxon>
        <taxon>Ochrophyta</taxon>
        <taxon>Bacillariophyta</taxon>
        <taxon>Bacillariophyceae</taxon>
        <taxon>Bacillariophycidae</taxon>
        <taxon>Bacillariales</taxon>
        <taxon>Bacillariaceae</taxon>
        <taxon>Fragilariopsis</taxon>
    </lineage>
</organism>
<dbReference type="EMBL" id="KV784357">
    <property type="protein sequence ID" value="OEU17528.1"/>
    <property type="molecule type" value="Genomic_DNA"/>
</dbReference>
<gene>
    <name evidence="2" type="ORF">FRACYDRAFT_237947</name>
</gene>
<protein>
    <submittedName>
        <fullName evidence="2">Uncharacterized protein</fullName>
    </submittedName>
</protein>
<feature type="region of interest" description="Disordered" evidence="1">
    <location>
        <begin position="215"/>
        <end position="248"/>
    </location>
</feature>
<name>A0A1E7FH84_9STRA</name>
<evidence type="ECO:0000313" key="3">
    <source>
        <dbReference type="Proteomes" id="UP000095751"/>
    </source>
</evidence>
<sequence>MENRNPNTYRYFPPNHRQQSFPPPRIPPYFPPIQQQQQQQQQQQPPQAQAQGPYSTATSSHRTNVFLPPPSYRRQFNPYHHLQHNRLPPSHPVYPIPTPKPPNEGTDLLKIMVESMKWTASSIPGPLYDYIEKEGSNKEKGWLREMAGISTSRRGNKETMVYYDLLLRCAPEKTLRIKINLHFYHAFDMNAESLRYARNNSTKRNIDVTPTSILKRRRYSQPTSTLTTPTPTSTTPTTASRVSLSPNNSASKHISFEYAASTQQNRHTMKTPKPITNTISQFDEALKQKTSLDTGQRRKCTGDIKKGLKVVYSNWNGPRFDTEALVRMIAPKSVQILRNQRVEKLEKNNDLLVNLQAALKKRYNGNRQAQNYFAAGIAMTPNCSVNSAETFIAFSRQSLFYQFGFDASATDIARSSPSSTTVSNSLANLAASCLNQRLKQMKDAKHVFLTCDKGHRAGVDHFAKVISWYDRKKTQTEYFTLDMDPAGNSDKECAHAVKYSMDQKEVGHKLSGQTTDNGGGATLESFGKELNVQEITNQDYYSIANCTLHDLSLGVSVPVEKLFGLGGVGKNNFMQMLHSIFDLQKFYGGGEVWKHVMRTEMDTCNMENEDVPRKFTQPVTTRWWWLSISCQFAITYWNVYKKIAQSTVNAYVSSSYGNIVASSIDALMKEELFKGHTIFVRCYTKFLINPHFDFLQSKGCRSKAAGFNSEALLVRMFLIYQDFDSVLEEGWKLSPEFDLFNQHLVADREPTVKEARQKEYDDEKRRLKGPKDYIKRMKTADKLKKSISKELKNTENTQKEIDTIIQTKPSSYWMSLSEIRSKPTLEAIIALFRLSTEQIIDEVTSKKRNMRISEKKIVIADIEPVDKDGFDRHHTDNATRIMKLELQLEEINLGLKQTLFELFQLALTEDKTNKDLMKVPLKDLFQQETLEGIDITNDTVEDEMGELETEISNIESFIEKQELEIQNRNPLPEDGMININRNNNIVRRQGQDAIVNLPPNEIETRSKDQIQTDYNNKLSRDATIFIGEGYNVVRLHFGRWANNLIHYGLASEPPISSMVANLMLGEPLAHHHNESTYFSTVHKRDINLNAFAAFLQDECKESSLIEVREQLYYIKHKDAITKVANGEKLWTSLIPCVKDLREFIEDVVLGIASNQQFVELSIKEVQNVVCQNRSAATKSVIGITRAYLNREKAAYVAEELKTHRLHANQYTEEGIKGVRKMKFKSKEEDLDSRFIAKNSIKTIALIKCVNDLNETESSEDEARIRRLAANLKTQQDSYQRKLDAAKKKKYDEGRLIKRKMNESQRRRDADETDISKGQIQFTKLQKKHIEGVKEELVARNHGLTNDLNITQLKKILKLAVESTDGEEYDKSFHPRKDKLHSQFEHSILYADRNRPR</sequence>
<keyword evidence="3" id="KW-1185">Reference proteome</keyword>
<dbReference type="KEGG" id="fcy:FRACYDRAFT_237947"/>
<feature type="region of interest" description="Disordered" evidence="1">
    <location>
        <begin position="1"/>
        <end position="65"/>
    </location>
</feature>
<reference evidence="2 3" key="1">
    <citation type="submission" date="2016-09" db="EMBL/GenBank/DDBJ databases">
        <title>Extensive genetic diversity and differential bi-allelic expression allows diatom success in the polar Southern Ocean.</title>
        <authorList>
            <consortium name="DOE Joint Genome Institute"/>
            <person name="Mock T."/>
            <person name="Otillar R.P."/>
            <person name="Strauss J."/>
            <person name="Dupont C."/>
            <person name="Frickenhaus S."/>
            <person name="Maumus F."/>
            <person name="Mcmullan M."/>
            <person name="Sanges R."/>
            <person name="Schmutz J."/>
            <person name="Toseland A."/>
            <person name="Valas R."/>
            <person name="Veluchamy A."/>
            <person name="Ward B.J."/>
            <person name="Allen A."/>
            <person name="Barry K."/>
            <person name="Falciatore A."/>
            <person name="Ferrante M."/>
            <person name="Fortunato A.E."/>
            <person name="Gloeckner G."/>
            <person name="Gruber A."/>
            <person name="Hipkin R."/>
            <person name="Janech M."/>
            <person name="Kroth P."/>
            <person name="Leese F."/>
            <person name="Lindquist E."/>
            <person name="Lyon B.R."/>
            <person name="Martin J."/>
            <person name="Mayer C."/>
            <person name="Parker M."/>
            <person name="Quesneville H."/>
            <person name="Raymond J."/>
            <person name="Uhlig C."/>
            <person name="Valentin K.U."/>
            <person name="Worden A.Z."/>
            <person name="Armbrust E.V."/>
            <person name="Bowler C."/>
            <person name="Green B."/>
            <person name="Moulton V."/>
            <person name="Van Oosterhout C."/>
            <person name="Grigoriev I."/>
        </authorList>
    </citation>
    <scope>NUCLEOTIDE SEQUENCE [LARGE SCALE GENOMIC DNA]</scope>
    <source>
        <strain evidence="2 3">CCMP1102</strain>
    </source>
</reference>
<dbReference type="InParanoid" id="A0A1E7FH84"/>
<dbReference type="Proteomes" id="UP000095751">
    <property type="component" value="Unassembled WGS sequence"/>
</dbReference>
<feature type="compositionally biased region" description="Low complexity" evidence="1">
    <location>
        <begin position="32"/>
        <end position="55"/>
    </location>
</feature>
<feature type="compositionally biased region" description="Low complexity" evidence="1">
    <location>
        <begin position="222"/>
        <end position="238"/>
    </location>
</feature>
<feature type="compositionally biased region" description="Polar residues" evidence="1">
    <location>
        <begin position="239"/>
        <end position="248"/>
    </location>
</feature>
<feature type="compositionally biased region" description="Pro residues" evidence="1">
    <location>
        <begin position="21"/>
        <end position="31"/>
    </location>
</feature>
<proteinExistence type="predicted"/>
<evidence type="ECO:0000256" key="1">
    <source>
        <dbReference type="SAM" id="MobiDB-lite"/>
    </source>
</evidence>